<dbReference type="AlphaFoldDB" id="A0A6A5YBW8"/>
<keyword evidence="2 5" id="KW-0812">Transmembrane</keyword>
<feature type="transmembrane region" description="Helical" evidence="5">
    <location>
        <begin position="261"/>
        <end position="283"/>
    </location>
</feature>
<dbReference type="PANTHER" id="PTHR23508:SF10">
    <property type="entry name" value="CARBOXYLIC ACID TRANSPORTER PROTEIN HOMOLOG"/>
    <property type="match status" value="1"/>
</dbReference>
<protein>
    <submittedName>
        <fullName evidence="7">MFS general substrate transporter</fullName>
    </submittedName>
</protein>
<dbReference type="GO" id="GO:0046943">
    <property type="term" value="F:carboxylic acid transmembrane transporter activity"/>
    <property type="evidence" value="ECO:0007669"/>
    <property type="project" value="TreeGrafter"/>
</dbReference>
<evidence type="ECO:0000256" key="2">
    <source>
        <dbReference type="ARBA" id="ARBA00022692"/>
    </source>
</evidence>
<dbReference type="Gene3D" id="1.20.1250.20">
    <property type="entry name" value="MFS general substrate transporter like domains"/>
    <property type="match status" value="1"/>
</dbReference>
<organism evidence="7 8">
    <name type="scientific">Saccharata proteae CBS 121410</name>
    <dbReference type="NCBI Taxonomy" id="1314787"/>
    <lineage>
        <taxon>Eukaryota</taxon>
        <taxon>Fungi</taxon>
        <taxon>Dikarya</taxon>
        <taxon>Ascomycota</taxon>
        <taxon>Pezizomycotina</taxon>
        <taxon>Dothideomycetes</taxon>
        <taxon>Dothideomycetes incertae sedis</taxon>
        <taxon>Botryosphaeriales</taxon>
        <taxon>Saccharataceae</taxon>
        <taxon>Saccharata</taxon>
    </lineage>
</organism>
<proteinExistence type="predicted"/>
<comment type="subcellular location">
    <subcellularLocation>
        <location evidence="1">Membrane</location>
        <topology evidence="1">Multi-pass membrane protein</topology>
    </subcellularLocation>
</comment>
<feature type="transmembrane region" description="Helical" evidence="5">
    <location>
        <begin position="384"/>
        <end position="403"/>
    </location>
</feature>
<feature type="transmembrane region" description="Helical" evidence="5">
    <location>
        <begin position="135"/>
        <end position="157"/>
    </location>
</feature>
<evidence type="ECO:0000256" key="4">
    <source>
        <dbReference type="ARBA" id="ARBA00023136"/>
    </source>
</evidence>
<keyword evidence="4 5" id="KW-0472">Membrane</keyword>
<dbReference type="PROSITE" id="PS50850">
    <property type="entry name" value="MFS"/>
    <property type="match status" value="1"/>
</dbReference>
<evidence type="ECO:0000256" key="5">
    <source>
        <dbReference type="SAM" id="Phobius"/>
    </source>
</evidence>
<dbReference type="EMBL" id="ML978714">
    <property type="protein sequence ID" value="KAF2089372.1"/>
    <property type="molecule type" value="Genomic_DNA"/>
</dbReference>
<feature type="transmembrane region" description="Helical" evidence="5">
    <location>
        <begin position="169"/>
        <end position="189"/>
    </location>
</feature>
<dbReference type="PANTHER" id="PTHR23508">
    <property type="entry name" value="CARBOXYLIC ACID TRANSPORTER PROTEIN HOMOLOG"/>
    <property type="match status" value="1"/>
</dbReference>
<evidence type="ECO:0000313" key="7">
    <source>
        <dbReference type="EMBL" id="KAF2089372.1"/>
    </source>
</evidence>
<evidence type="ECO:0000256" key="1">
    <source>
        <dbReference type="ARBA" id="ARBA00004141"/>
    </source>
</evidence>
<dbReference type="OrthoDB" id="2153661at2759"/>
<reference evidence="7" key="1">
    <citation type="journal article" date="2020" name="Stud. Mycol.">
        <title>101 Dothideomycetes genomes: a test case for predicting lifestyles and emergence of pathogens.</title>
        <authorList>
            <person name="Haridas S."/>
            <person name="Albert R."/>
            <person name="Binder M."/>
            <person name="Bloem J."/>
            <person name="Labutti K."/>
            <person name="Salamov A."/>
            <person name="Andreopoulos B."/>
            <person name="Baker S."/>
            <person name="Barry K."/>
            <person name="Bills G."/>
            <person name="Bluhm B."/>
            <person name="Cannon C."/>
            <person name="Castanera R."/>
            <person name="Culley D."/>
            <person name="Daum C."/>
            <person name="Ezra D."/>
            <person name="Gonzalez J."/>
            <person name="Henrissat B."/>
            <person name="Kuo A."/>
            <person name="Liang C."/>
            <person name="Lipzen A."/>
            <person name="Lutzoni F."/>
            <person name="Magnuson J."/>
            <person name="Mondo S."/>
            <person name="Nolan M."/>
            <person name="Ohm R."/>
            <person name="Pangilinan J."/>
            <person name="Park H.-J."/>
            <person name="Ramirez L."/>
            <person name="Alfaro M."/>
            <person name="Sun H."/>
            <person name="Tritt A."/>
            <person name="Yoshinaga Y."/>
            <person name="Zwiers L.-H."/>
            <person name="Turgeon B."/>
            <person name="Goodwin S."/>
            <person name="Spatafora J."/>
            <person name="Crous P."/>
            <person name="Grigoriev I."/>
        </authorList>
    </citation>
    <scope>NUCLEOTIDE SEQUENCE</scope>
    <source>
        <strain evidence="7">CBS 121410</strain>
    </source>
</reference>
<dbReference type="GO" id="GO:0005886">
    <property type="term" value="C:plasma membrane"/>
    <property type="evidence" value="ECO:0007669"/>
    <property type="project" value="TreeGrafter"/>
</dbReference>
<keyword evidence="8" id="KW-1185">Reference proteome</keyword>
<feature type="transmembrane region" description="Helical" evidence="5">
    <location>
        <begin position="38"/>
        <end position="57"/>
    </location>
</feature>
<evidence type="ECO:0000259" key="6">
    <source>
        <dbReference type="PROSITE" id="PS50850"/>
    </source>
</evidence>
<dbReference type="SUPFAM" id="SSF103473">
    <property type="entry name" value="MFS general substrate transporter"/>
    <property type="match status" value="1"/>
</dbReference>
<gene>
    <name evidence="7" type="ORF">K490DRAFT_36643</name>
</gene>
<sequence>TQAAANFSDGYQQKIASNDNVIFKHLLSSYSTAQQTRVSNSLIVGQILGILLLGVVSDGWSRKAGIVFTSTMVVLGSLMATVALSVRSYGINNMIWYLTIARGVAGVGVGGEFPPSASAVSEGMDDHNARNRGPVFVFATTFVTCWGGPICILVYLLTLIASNDNLQKSYIAVNAISIFLPIFVFFFRIRMRDSRLFKTSNFKSTSTTSIPLGLILKRYWLRLLGTGGAFFLYDFINFPNSIMSSVIINSLVPGKNLRTVAIWQFILALMTLPGVLAGMYLVNRIGRRWTGIAGFAGYLLVGLIVGASYAQLSAVIPAFVVLYGLMQSLGHMGPGSTLGLVSTESYPTAVRGTCYAISAALGKTGAAVGTEAFTPIKEHLGQRWTFFIAAIVGAVGMAVYWFLIEDMTDAKLAEQDVEFERYLRECGWGGSLGKVVEEEVEG</sequence>
<dbReference type="InterPro" id="IPR020846">
    <property type="entry name" value="MFS_dom"/>
</dbReference>
<dbReference type="InterPro" id="IPR005828">
    <property type="entry name" value="MFS_sugar_transport-like"/>
</dbReference>
<feature type="transmembrane region" description="Helical" evidence="5">
    <location>
        <begin position="219"/>
        <end position="236"/>
    </location>
</feature>
<feature type="non-terminal residue" evidence="7">
    <location>
        <position position="1"/>
    </location>
</feature>
<dbReference type="Proteomes" id="UP000799776">
    <property type="component" value="Unassembled WGS sequence"/>
</dbReference>
<evidence type="ECO:0000256" key="3">
    <source>
        <dbReference type="ARBA" id="ARBA00022989"/>
    </source>
</evidence>
<accession>A0A6A5YBW8</accession>
<name>A0A6A5YBW8_9PEZI</name>
<feature type="transmembrane region" description="Helical" evidence="5">
    <location>
        <begin position="295"/>
        <end position="326"/>
    </location>
</feature>
<keyword evidence="3 5" id="KW-1133">Transmembrane helix</keyword>
<dbReference type="Pfam" id="PF00083">
    <property type="entry name" value="Sugar_tr"/>
    <property type="match status" value="2"/>
</dbReference>
<feature type="transmembrane region" description="Helical" evidence="5">
    <location>
        <begin position="64"/>
        <end position="83"/>
    </location>
</feature>
<dbReference type="InterPro" id="IPR036259">
    <property type="entry name" value="MFS_trans_sf"/>
</dbReference>
<feature type="domain" description="Major facilitator superfamily (MFS) profile" evidence="6">
    <location>
        <begin position="1"/>
        <end position="408"/>
    </location>
</feature>
<evidence type="ECO:0000313" key="8">
    <source>
        <dbReference type="Proteomes" id="UP000799776"/>
    </source>
</evidence>